<protein>
    <submittedName>
        <fullName evidence="1">Uncharacterized protein</fullName>
    </submittedName>
</protein>
<sequence length="112" mass="13110">MPKQKKKFHVKTGLQLRKYWEQRRGKYCDNDKCRIPQDESPSEIISHITSVNSIPKLNRNENSAAAAADTHLMSVEVNKHVHSQDIEPQRVREKSPELYIEMEQPEKKLKCL</sequence>
<evidence type="ECO:0000313" key="1">
    <source>
        <dbReference type="EMBL" id="CAK1595088.1"/>
    </source>
</evidence>
<name>A0AAV1LI77_9NEOP</name>
<proteinExistence type="predicted"/>
<comment type="caution">
    <text evidence="1">The sequence shown here is derived from an EMBL/GenBank/DDBJ whole genome shotgun (WGS) entry which is preliminary data.</text>
</comment>
<evidence type="ECO:0000313" key="2">
    <source>
        <dbReference type="Proteomes" id="UP001314205"/>
    </source>
</evidence>
<dbReference type="AlphaFoldDB" id="A0AAV1LI77"/>
<dbReference type="EMBL" id="CAVLGL010000091">
    <property type="protein sequence ID" value="CAK1595088.1"/>
    <property type="molecule type" value="Genomic_DNA"/>
</dbReference>
<accession>A0AAV1LI77</accession>
<keyword evidence="2" id="KW-1185">Reference proteome</keyword>
<dbReference type="Proteomes" id="UP001314205">
    <property type="component" value="Unassembled WGS sequence"/>
</dbReference>
<gene>
    <name evidence="1" type="ORF">PARMNEM_LOCUS14621</name>
</gene>
<reference evidence="1 2" key="1">
    <citation type="submission" date="2023-11" db="EMBL/GenBank/DDBJ databases">
        <authorList>
            <person name="Hedman E."/>
            <person name="Englund M."/>
            <person name="Stromberg M."/>
            <person name="Nyberg Akerstrom W."/>
            <person name="Nylinder S."/>
            <person name="Jareborg N."/>
            <person name="Kallberg Y."/>
            <person name="Kronander E."/>
        </authorList>
    </citation>
    <scope>NUCLEOTIDE SEQUENCE [LARGE SCALE GENOMIC DNA]</scope>
</reference>
<organism evidence="1 2">
    <name type="scientific">Parnassius mnemosyne</name>
    <name type="common">clouded apollo</name>
    <dbReference type="NCBI Taxonomy" id="213953"/>
    <lineage>
        <taxon>Eukaryota</taxon>
        <taxon>Metazoa</taxon>
        <taxon>Ecdysozoa</taxon>
        <taxon>Arthropoda</taxon>
        <taxon>Hexapoda</taxon>
        <taxon>Insecta</taxon>
        <taxon>Pterygota</taxon>
        <taxon>Neoptera</taxon>
        <taxon>Endopterygota</taxon>
        <taxon>Lepidoptera</taxon>
        <taxon>Glossata</taxon>
        <taxon>Ditrysia</taxon>
        <taxon>Papilionoidea</taxon>
        <taxon>Papilionidae</taxon>
        <taxon>Parnassiinae</taxon>
        <taxon>Parnassini</taxon>
        <taxon>Parnassius</taxon>
        <taxon>Driopa</taxon>
    </lineage>
</organism>